<protein>
    <recommendedName>
        <fullName evidence="4">FAD-binding PCMH-type domain-containing protein</fullName>
    </recommendedName>
</protein>
<dbReference type="GO" id="GO:0016491">
    <property type="term" value="F:oxidoreductase activity"/>
    <property type="evidence" value="ECO:0007669"/>
    <property type="project" value="UniProtKB-KW"/>
</dbReference>
<evidence type="ECO:0000313" key="5">
    <source>
        <dbReference type="EMBL" id="THV50268.1"/>
    </source>
</evidence>
<organism evidence="5 6">
    <name type="scientific">Botrytis galanthina</name>
    <dbReference type="NCBI Taxonomy" id="278940"/>
    <lineage>
        <taxon>Eukaryota</taxon>
        <taxon>Fungi</taxon>
        <taxon>Dikarya</taxon>
        <taxon>Ascomycota</taxon>
        <taxon>Pezizomycotina</taxon>
        <taxon>Leotiomycetes</taxon>
        <taxon>Helotiales</taxon>
        <taxon>Sclerotiniaceae</taxon>
        <taxon>Botrytis</taxon>
    </lineage>
</organism>
<dbReference type="InterPro" id="IPR050432">
    <property type="entry name" value="FAD-linked_Oxidoreductases_BP"/>
</dbReference>
<keyword evidence="2" id="KW-0560">Oxidoreductase</keyword>
<dbReference type="Gene3D" id="3.30.465.10">
    <property type="match status" value="1"/>
</dbReference>
<keyword evidence="3" id="KW-0732">Signal</keyword>
<keyword evidence="6" id="KW-1185">Reference proteome</keyword>
<evidence type="ECO:0000256" key="3">
    <source>
        <dbReference type="SAM" id="SignalP"/>
    </source>
</evidence>
<feature type="domain" description="FAD-binding PCMH-type" evidence="4">
    <location>
        <begin position="125"/>
        <end position="309"/>
    </location>
</feature>
<evidence type="ECO:0000313" key="6">
    <source>
        <dbReference type="Proteomes" id="UP000308671"/>
    </source>
</evidence>
<dbReference type="GO" id="GO:0071949">
    <property type="term" value="F:FAD binding"/>
    <property type="evidence" value="ECO:0007669"/>
    <property type="project" value="InterPro"/>
</dbReference>
<dbReference type="InterPro" id="IPR006094">
    <property type="entry name" value="Oxid_FAD_bind_N"/>
</dbReference>
<dbReference type="Pfam" id="PF08031">
    <property type="entry name" value="BBE"/>
    <property type="match status" value="1"/>
</dbReference>
<feature type="signal peptide" evidence="3">
    <location>
        <begin position="1"/>
        <end position="20"/>
    </location>
</feature>
<dbReference type="Pfam" id="PF01565">
    <property type="entry name" value="FAD_binding_4"/>
    <property type="match status" value="1"/>
</dbReference>
<proteinExistence type="inferred from homology"/>
<dbReference type="InterPro" id="IPR016169">
    <property type="entry name" value="FAD-bd_PCMH_sub2"/>
</dbReference>
<evidence type="ECO:0000259" key="4">
    <source>
        <dbReference type="PROSITE" id="PS51387"/>
    </source>
</evidence>
<dbReference type="PANTHER" id="PTHR13878">
    <property type="entry name" value="GULONOLACTONE OXIDASE"/>
    <property type="match status" value="1"/>
</dbReference>
<dbReference type="PROSITE" id="PS51387">
    <property type="entry name" value="FAD_PCMH"/>
    <property type="match status" value="1"/>
</dbReference>
<feature type="chain" id="PRO_5021025459" description="FAD-binding PCMH-type domain-containing protein" evidence="3">
    <location>
        <begin position="21"/>
        <end position="596"/>
    </location>
</feature>
<dbReference type="Proteomes" id="UP000308671">
    <property type="component" value="Unassembled WGS sequence"/>
</dbReference>
<dbReference type="PANTHER" id="PTHR13878:SF91">
    <property type="entry name" value="FAD BINDING DOMAIN PROTEIN (AFU_ORTHOLOGUE AFUA_6G12070)-RELATED"/>
    <property type="match status" value="1"/>
</dbReference>
<dbReference type="Gene3D" id="3.40.462.20">
    <property type="match status" value="1"/>
</dbReference>
<gene>
    <name evidence="5" type="ORF">BGAL_0157g00020</name>
</gene>
<evidence type="ECO:0000256" key="1">
    <source>
        <dbReference type="ARBA" id="ARBA00005466"/>
    </source>
</evidence>
<evidence type="ECO:0000256" key="2">
    <source>
        <dbReference type="ARBA" id="ARBA00023002"/>
    </source>
</evidence>
<reference evidence="5 6" key="1">
    <citation type="submission" date="2017-12" db="EMBL/GenBank/DDBJ databases">
        <title>Comparative genomics of Botrytis spp.</title>
        <authorList>
            <person name="Valero-Jimenez C.A."/>
            <person name="Tapia P."/>
            <person name="Veloso J."/>
            <person name="Silva-Moreno E."/>
            <person name="Staats M."/>
            <person name="Valdes J.H."/>
            <person name="Van Kan J.A.L."/>
        </authorList>
    </citation>
    <scope>NUCLEOTIDE SEQUENCE [LARGE SCALE GENOMIC DNA]</scope>
    <source>
        <strain evidence="5 6">MUCL435</strain>
    </source>
</reference>
<dbReference type="InterPro" id="IPR012951">
    <property type="entry name" value="BBE"/>
</dbReference>
<dbReference type="InterPro" id="IPR016166">
    <property type="entry name" value="FAD-bd_PCMH"/>
</dbReference>
<sequence>MHTSSILGIALISFAVQAIADSGCKCLPSEPCWPSKSEWTALNESISGHLIQSSPPAAVCYPSQPNYNASECDSILTAWTSSVFHADNPVSIDASIWANNSCNPIYPNGTSISGNTRAGENGCSIGAYPVYVINVTEASHVQAAFKFSSKHNVRLNIKNTGHNGAGRSTAFGSLSLWTHNLKGIVLDDSFQITTDNATGIVTQKAVTIGAGVQDGELFDTLIAQKAFAVGGTNADVGVVGWATGGGHGVMTGAYGQGADNIIEATLVTPTGEILTANEKQNTDLFWAIRGGGGGTFGVILNMTLKAYAEPSLTTLALSITGKNATSTEVWWDVIAGYLGVVPQAQDKGVHGYFTVNMSPKTLSGSLFAWNADNATVQAAISPLKQFLSEAASNGTIDYTLAPIPITTFSDLLKLLPSVENVGRQSSITASRLISREASLKRDLFAKTLQEVGPTGLTQQNGSVPDRTMSGTLTISSEPNDNALNPVWRNTTLHLNVVQPWDDSITETDVKSLIDDMTYNSLDALRRFDPASGAYLNEANAYEPGWQLSFFGQNYDRLREIKNKYDPTGLLYCRQCVGSEDWIEASSGGLCKAFMPL</sequence>
<dbReference type="InterPro" id="IPR036318">
    <property type="entry name" value="FAD-bd_PCMH-like_sf"/>
</dbReference>
<dbReference type="SUPFAM" id="SSF56176">
    <property type="entry name" value="FAD-binding/transporter-associated domain-like"/>
    <property type="match status" value="1"/>
</dbReference>
<dbReference type="EMBL" id="PQXL01000157">
    <property type="protein sequence ID" value="THV50268.1"/>
    <property type="molecule type" value="Genomic_DNA"/>
</dbReference>
<name>A0A4S8QY31_9HELO</name>
<dbReference type="OrthoDB" id="9983560at2759"/>
<dbReference type="AlphaFoldDB" id="A0A4S8QY31"/>
<comment type="caution">
    <text evidence="5">The sequence shown here is derived from an EMBL/GenBank/DDBJ whole genome shotgun (WGS) entry which is preliminary data.</text>
</comment>
<accession>A0A4S8QY31</accession>
<comment type="similarity">
    <text evidence="1">Belongs to the oxygen-dependent FAD-linked oxidoreductase family.</text>
</comment>